<comment type="cofactor">
    <cofactor evidence="1">
        <name>FAD</name>
        <dbReference type="ChEBI" id="CHEBI:57692"/>
    </cofactor>
</comment>
<evidence type="ECO:0000256" key="3">
    <source>
        <dbReference type="ARBA" id="ARBA00007588"/>
    </source>
</evidence>
<dbReference type="InterPro" id="IPR036188">
    <property type="entry name" value="FAD/NAD-bd_sf"/>
</dbReference>
<evidence type="ECO:0000256" key="7">
    <source>
        <dbReference type="ARBA" id="ARBA00022827"/>
    </source>
</evidence>
<comment type="catalytic activity">
    <reaction evidence="14">
        <text>L-lysine + NADPH + O2 = N(6)-hydroxy-L-lysine + NADP(+) + H2O</text>
        <dbReference type="Rhea" id="RHEA:23228"/>
        <dbReference type="ChEBI" id="CHEBI:15377"/>
        <dbReference type="ChEBI" id="CHEBI:15379"/>
        <dbReference type="ChEBI" id="CHEBI:32551"/>
        <dbReference type="ChEBI" id="CHEBI:57783"/>
        <dbReference type="ChEBI" id="CHEBI:57820"/>
        <dbReference type="ChEBI" id="CHEBI:58349"/>
        <dbReference type="EC" id="1.14.13.59"/>
    </reaction>
</comment>
<reference evidence="15 16" key="1">
    <citation type="journal article" date="2016" name="Front. Microbiol.">
        <title>Comprehensive Phylogenetic Analysis of Bovine Non-aureus Staphylococci Species Based on Whole-Genome Sequencing.</title>
        <authorList>
            <person name="Naushad S."/>
            <person name="Barkema H.W."/>
            <person name="Luby C."/>
            <person name="Condas L.A."/>
            <person name="Nobrega D.B."/>
            <person name="Carson D.A."/>
            <person name="De Buck J."/>
        </authorList>
    </citation>
    <scope>NUCLEOTIDE SEQUENCE [LARGE SCALE GENOMIC DNA]</scope>
    <source>
        <strain evidence="15 16">SNUC 4554</strain>
    </source>
</reference>
<evidence type="ECO:0000256" key="10">
    <source>
        <dbReference type="ARBA" id="ARBA00029939"/>
    </source>
</evidence>
<dbReference type="SUPFAM" id="SSF51905">
    <property type="entry name" value="FAD/NAD(P)-binding domain"/>
    <property type="match status" value="1"/>
</dbReference>
<evidence type="ECO:0000256" key="1">
    <source>
        <dbReference type="ARBA" id="ARBA00001974"/>
    </source>
</evidence>
<dbReference type="Gene3D" id="3.50.50.60">
    <property type="entry name" value="FAD/NAD(P)-binding domain"/>
    <property type="match status" value="1"/>
</dbReference>
<dbReference type="InterPro" id="IPR025700">
    <property type="entry name" value="Lys/Orn_oxygenase"/>
</dbReference>
<keyword evidence="7" id="KW-0274">FAD</keyword>
<dbReference type="PANTHER" id="PTHR38663">
    <property type="match status" value="1"/>
</dbReference>
<evidence type="ECO:0000256" key="4">
    <source>
        <dbReference type="ARBA" id="ARBA00013076"/>
    </source>
</evidence>
<keyword evidence="8" id="KW-0521">NADP</keyword>
<dbReference type="GO" id="GO:0047091">
    <property type="term" value="F:L-lysine 6-monooxygenase (NADPH) activity"/>
    <property type="evidence" value="ECO:0007669"/>
    <property type="project" value="UniProtKB-EC"/>
</dbReference>
<dbReference type="EC" id="1.14.13.59" evidence="4"/>
<dbReference type="EMBL" id="QXUF01000081">
    <property type="protein sequence ID" value="RIM98857.1"/>
    <property type="molecule type" value="Genomic_DNA"/>
</dbReference>
<accession>A0A418IDL1</accession>
<dbReference type="PANTHER" id="PTHR38663:SF1">
    <property type="entry name" value="L-ORNITHINE N(5)-MONOOXYGENASE"/>
    <property type="match status" value="1"/>
</dbReference>
<comment type="pathway">
    <text evidence="2">Siderophore biosynthesis.</text>
</comment>
<evidence type="ECO:0000256" key="12">
    <source>
        <dbReference type="ARBA" id="ARBA00032493"/>
    </source>
</evidence>
<proteinExistence type="inferred from homology"/>
<evidence type="ECO:0000256" key="2">
    <source>
        <dbReference type="ARBA" id="ARBA00004924"/>
    </source>
</evidence>
<evidence type="ECO:0000313" key="15">
    <source>
        <dbReference type="EMBL" id="RIM98857.1"/>
    </source>
</evidence>
<organism evidence="15 16">
    <name type="scientific">Staphylococcus shinii</name>
    <dbReference type="NCBI Taxonomy" id="2912228"/>
    <lineage>
        <taxon>Bacteria</taxon>
        <taxon>Bacillati</taxon>
        <taxon>Bacillota</taxon>
        <taxon>Bacilli</taxon>
        <taxon>Bacillales</taxon>
        <taxon>Staphylococcaceae</taxon>
        <taxon>Staphylococcus</taxon>
    </lineage>
</organism>
<gene>
    <name evidence="15" type="ORF">BU112_10735</name>
</gene>
<keyword evidence="9" id="KW-0560">Oxidoreductase</keyword>
<dbReference type="AlphaFoldDB" id="A0A418IDL1"/>
<dbReference type="Proteomes" id="UP000286317">
    <property type="component" value="Unassembled WGS sequence"/>
</dbReference>
<comment type="caution">
    <text evidence="15">The sequence shown here is derived from an EMBL/GenBank/DDBJ whole genome shotgun (WGS) entry which is preliminary data.</text>
</comment>
<evidence type="ECO:0000256" key="9">
    <source>
        <dbReference type="ARBA" id="ARBA00023002"/>
    </source>
</evidence>
<evidence type="ECO:0000313" key="16">
    <source>
        <dbReference type="Proteomes" id="UP000286317"/>
    </source>
</evidence>
<name>A0A418IDL1_9STAP</name>
<protein>
    <recommendedName>
        <fullName evidence="5">L-lysine N6-monooxygenase MbtG</fullName>
        <ecNumber evidence="4">1.14.13.59</ecNumber>
    </recommendedName>
    <alternativeName>
        <fullName evidence="13">Lysine 6-N-hydroxylase</fullName>
    </alternativeName>
    <alternativeName>
        <fullName evidence="12">Lysine N6-hydroxylase</fullName>
    </alternativeName>
    <alternativeName>
        <fullName evidence="10">Lysine-N-oxygenase</fullName>
    </alternativeName>
    <alternativeName>
        <fullName evidence="11">Mycobactin synthase protein G</fullName>
    </alternativeName>
</protein>
<evidence type="ECO:0000256" key="5">
    <source>
        <dbReference type="ARBA" id="ARBA00016406"/>
    </source>
</evidence>
<evidence type="ECO:0000256" key="6">
    <source>
        <dbReference type="ARBA" id="ARBA00022630"/>
    </source>
</evidence>
<evidence type="ECO:0000256" key="14">
    <source>
        <dbReference type="ARBA" id="ARBA00048407"/>
    </source>
</evidence>
<dbReference type="OrthoDB" id="370110at2"/>
<comment type="similarity">
    <text evidence="3">Belongs to the lysine N(6)-hydroxylase/L-ornithine N(5)-oxygenase family.</text>
</comment>
<dbReference type="Pfam" id="PF13434">
    <property type="entry name" value="Lys_Orn_oxgnase"/>
    <property type="match status" value="1"/>
</dbReference>
<keyword evidence="6" id="KW-0285">Flavoprotein</keyword>
<evidence type="ECO:0000256" key="8">
    <source>
        <dbReference type="ARBA" id="ARBA00022857"/>
    </source>
</evidence>
<evidence type="ECO:0000256" key="11">
    <source>
        <dbReference type="ARBA" id="ARBA00031158"/>
    </source>
</evidence>
<dbReference type="RefSeq" id="WP_119585483.1">
    <property type="nucleotide sequence ID" value="NZ_JAWVBH010000001.1"/>
</dbReference>
<evidence type="ECO:0000256" key="13">
    <source>
        <dbReference type="ARBA" id="ARBA00032738"/>
    </source>
</evidence>
<sequence length="401" mass="45929">MTTWTIIGGGLHAVTIAIKLRSLGLKASQLSIIDPNPNLCAQFDNFSQRIDMPYLRSPCVHHVHPNPFHLNQYAKKMHYTNAAYGQYKRPNRNMFMNHTHDLIHLYHLNSCHIQGYVNDIKKSKQQWHMQLNNQSWISSDHVVVAFGCNHEIYVPKLFQNQPDISHIFENEQNSYASTSHVVGSGISAAHLTLRLLKENSNNQIHLWMNKTIDVHDFDADTGWLGPKNMKKFSAMQSSIDRLNTIKNERHKGSMPKELELRLKKYIKDGRLKVHINEITDIVNHHICTDTCCIHYDRILLATGFKETIMQQPLIQQLIMENQASVSSCGLPSITPSLEWLPNLYVSGGLADLELGPFARNIMGGREASLRIGEAFEHKQYNKSQQYYYNCESLNTKQSIGQ</sequence>
<keyword evidence="16" id="KW-1185">Reference proteome</keyword>